<feature type="compositionally biased region" description="Low complexity" evidence="9">
    <location>
        <begin position="1166"/>
        <end position="1184"/>
    </location>
</feature>
<protein>
    <submittedName>
        <fullName evidence="10">Alkaline phosphatase</fullName>
        <ecNumber evidence="10">3.1.3.1</ecNumber>
    </submittedName>
</protein>
<dbReference type="Pfam" id="PF00353">
    <property type="entry name" value="HemolysinCabind"/>
    <property type="match status" value="8"/>
</dbReference>
<dbReference type="GO" id="GO:0016020">
    <property type="term" value="C:membrane"/>
    <property type="evidence" value="ECO:0007669"/>
    <property type="project" value="UniProtKB-SubCell"/>
</dbReference>
<dbReference type="Proteomes" id="UP000190837">
    <property type="component" value="Unassembled WGS sequence"/>
</dbReference>
<dbReference type="GO" id="GO:0005576">
    <property type="term" value="C:extracellular region"/>
    <property type="evidence" value="ECO:0007669"/>
    <property type="project" value="UniProtKB-SubCell"/>
</dbReference>
<evidence type="ECO:0000313" key="11">
    <source>
        <dbReference type="Proteomes" id="UP000190837"/>
    </source>
</evidence>
<dbReference type="InterPro" id="IPR050557">
    <property type="entry name" value="RTX_toxin/Mannuronan_C5-epim"/>
</dbReference>
<organism evidence="10 11">
    <name type="scientific">Cardiobacterium hominis</name>
    <dbReference type="NCBI Taxonomy" id="2718"/>
    <lineage>
        <taxon>Bacteria</taxon>
        <taxon>Pseudomonadati</taxon>
        <taxon>Pseudomonadota</taxon>
        <taxon>Gammaproteobacteria</taxon>
        <taxon>Cardiobacteriales</taxon>
        <taxon>Cardiobacteriaceae</taxon>
        <taxon>Cardiobacterium</taxon>
    </lineage>
</organism>
<evidence type="ECO:0000256" key="1">
    <source>
        <dbReference type="ARBA" id="ARBA00004370"/>
    </source>
</evidence>
<feature type="region of interest" description="Disordered" evidence="9">
    <location>
        <begin position="1712"/>
        <end position="1770"/>
    </location>
</feature>
<dbReference type="InterPro" id="IPR001343">
    <property type="entry name" value="Hemolysn_Ca-bd"/>
</dbReference>
<evidence type="ECO:0000256" key="4">
    <source>
        <dbReference type="ARBA" id="ARBA00022656"/>
    </source>
</evidence>
<dbReference type="EMBL" id="FKLO01000017">
    <property type="protein sequence ID" value="SAM58030.1"/>
    <property type="molecule type" value="Genomic_DNA"/>
</dbReference>
<feature type="compositionally biased region" description="Low complexity" evidence="9">
    <location>
        <begin position="1821"/>
        <end position="1849"/>
    </location>
</feature>
<dbReference type="InterPro" id="IPR003995">
    <property type="entry name" value="RTX_toxin_determinant-A"/>
</dbReference>
<comment type="subcellular location">
    <subcellularLocation>
        <location evidence="1">Membrane</location>
    </subcellularLocation>
    <subcellularLocation>
        <location evidence="2">Secreted</location>
    </subcellularLocation>
</comment>
<dbReference type="GO" id="GO:0090729">
    <property type="term" value="F:toxin activity"/>
    <property type="evidence" value="ECO:0007669"/>
    <property type="project" value="UniProtKB-KW"/>
</dbReference>
<dbReference type="PRINTS" id="PR01488">
    <property type="entry name" value="RTXTOXINA"/>
</dbReference>
<evidence type="ECO:0000256" key="5">
    <source>
        <dbReference type="ARBA" id="ARBA00022737"/>
    </source>
</evidence>
<feature type="region of interest" description="Disordered" evidence="9">
    <location>
        <begin position="1317"/>
        <end position="1345"/>
    </location>
</feature>
<evidence type="ECO:0000256" key="9">
    <source>
        <dbReference type="SAM" id="MobiDB-lite"/>
    </source>
</evidence>
<dbReference type="PANTHER" id="PTHR38340">
    <property type="entry name" value="S-LAYER PROTEIN"/>
    <property type="match status" value="1"/>
</dbReference>
<dbReference type="SUPFAM" id="SSF51120">
    <property type="entry name" value="beta-Roll"/>
    <property type="match status" value="4"/>
</dbReference>
<keyword evidence="5" id="KW-0677">Repeat</keyword>
<feature type="compositionally biased region" description="Low complexity" evidence="9">
    <location>
        <begin position="1755"/>
        <end position="1767"/>
    </location>
</feature>
<sequence length="1862" mass="201111">MGQNNTQREPITNADIARYSEMIKKGDSGIAAVYDELEQKGYASASWLKDEYSKNTVYGTNTNLFFKNQTGQNITPELASQLNQNQARAVLEAFDKKVSKSGKAVDDLNYAEMSGAHQEAYKQSGFKGVEWIFDRPIQTKMKLEGADKGEAWYTELRDVSHGYEKVTPLASNEEIRRMRDATTPVYAKNIMISPGAIDTSSKIGSDFAKNMTRESWNIDIRKIDSLGRMYDGMNELVGTDFSFDTKTVNELAEHYREARKYDANPFTGGIGNNELARALTEQAIAAQKKEAAIRDEHRKRYGDDVIDDIQKWKKNYGSSTERVWNYVNNLKTTKAITFVALTYMGVTQIRGMLQVAQTLKGMPLKEWPKALTWDNIRKAALDPAITAQTTYNVGKAIKNEDIYINDMVKAWIGQIHANTGYAITAWDNRELIASALEASMKGAVKAHPMFLPASIWTSVIANLNNGDNDHSALDKLPPIDPNIRKDWMDLYRDMLIHQYDPLTLDLDGDGIETLASNGHKGALFDHSNDGIRTATGWVSKDDGFLVYDRNGDGVVNNGGELFGDNTLLKNGERATNGYQALADLDDNGDGKVDAADSAFAKLRVWRDLNQDGISQEGELLTLNEAKVKALNLANKNADRDLGNGNSLAEEGTYTDSDGNEKQMGDLNLAADHFHSRFSDSVPLTDEQQQAPNLRGSGRVRDLREAAAQSPDVAAALQAYANAQTKEEQLALRDQLLRAWAGTDKRFTTEGVLKAASKDFVMASNGKNKGNVIPLTPGEIYALGTIEGPSIWSLLGIEDPDKKKKAALHEKIGILDAFTGTDSTHLYYGTKAQAQHTIDTIEKTYANLADNLYDGLLFQTRLKPYLNAIRFGMSEDGKLQLDYSGVAALFDEVHAKKPGKAFTDLGELLAKGNADGKNTDMAPLAEKFVQYAQEASNNGTLEAYSNTLGKEALATLGHSIGTDNDDTLRGNNSANYLYGGKGNDRLYGNYGNDGKDTLNGGSGDDYMEGGDNGSDTYLFQAGHGKDTIADTAYKDKDADILRFEGAKAADARFSREGRDLVINAYGSDSDRVSLRNYFYSDDDRRFHFQFDGQTLGMADIAKQAFEFSSSASDDYYIRGWVGNDTIHGLDGDDSISGREGDDTLNGGAGNDLLSGDEGNDTLNGDAGNDTLHGGTGDDTLSGGTGNDLLYGNEGKDTYLFQAGHGKDTIAEKAYEDKDADILRFEGAKAADARFSREGRDLVVNAYGSDSDRVSLKYYFYSDDYRRFHFQFDDKALEMADIAKNVFTVTGTDGNDAFEGWVTDDTMYGGAGSDSLSGGAGNDTLAGGDGNDSLYGGEGHDTLNGGSGDDYMEGGGYGSDTYLFQAGHGKDTIVEKAYEDKDADILRFEGAKAADARFSREGRDLVVNAYGSDSDRVSLRNYFDFYSDDYRRFHFQFGDQSLEMADIAKQAFEFSGSSSSDYIDGWVGNDTVHGLEGDDSISGREGDDTLNGGAGNDFLFGDEGNDTLNGDAGDDTLRDGTGDDTLNGGAGNDSLYGNEGKDTLNGGSGDDYMEGGDYDSDTYLFQAGHGKDTIAEKAYEDKDADILRFAGAKAADARFSREGRDLVVNAYGSDSDRVSLKNYFYSDNYSRYNFHFDDATFKAAELRGKDLPTEGLKAPVAATAQADAATPDSATAAVTPQEKAATATTDESKAQVANTPEKIVAVDTFHPPLQLHKDGAASTDAVQKADSATVSGNDAGDNARAAQTPADTKVQSAATDTATQAAVPASGKATQIAAVTSVDSSAVSKADTQNATVQQNAESVEAALKAGGATATPASTLDANAAQQSQQMLSAMATQSQTATPTALAAPDLQPKPQLVASQV</sequence>
<evidence type="ECO:0000256" key="6">
    <source>
        <dbReference type="ARBA" id="ARBA00022837"/>
    </source>
</evidence>
<proteinExistence type="predicted"/>
<evidence type="ECO:0000256" key="8">
    <source>
        <dbReference type="ARBA" id="ARBA00023136"/>
    </source>
</evidence>
<feature type="region of interest" description="Disordered" evidence="9">
    <location>
        <begin position="1820"/>
        <end position="1862"/>
    </location>
</feature>
<feature type="region of interest" description="Disordered" evidence="9">
    <location>
        <begin position="1475"/>
        <end position="1494"/>
    </location>
</feature>
<dbReference type="PROSITE" id="PS00330">
    <property type="entry name" value="HEMOLYSIN_CALCIUM"/>
    <property type="match status" value="6"/>
</dbReference>
<feature type="region of interest" description="Disordered" evidence="9">
    <location>
        <begin position="1131"/>
        <end position="1184"/>
    </location>
</feature>
<evidence type="ECO:0000313" key="10">
    <source>
        <dbReference type="EMBL" id="SAM58030.1"/>
    </source>
</evidence>
<keyword evidence="3" id="KW-0964">Secreted</keyword>
<dbReference type="PRINTS" id="PR00313">
    <property type="entry name" value="CABNDNGRPT"/>
</dbReference>
<dbReference type="GO" id="GO:0005509">
    <property type="term" value="F:calcium ion binding"/>
    <property type="evidence" value="ECO:0007669"/>
    <property type="project" value="InterPro"/>
</dbReference>
<keyword evidence="4" id="KW-0800">Toxin</keyword>
<gene>
    <name evidence="10" type="ORF">CHUV0807_0378</name>
</gene>
<accession>A0A1C3H2G1</accession>
<feature type="compositionally biased region" description="Basic and acidic residues" evidence="9">
    <location>
        <begin position="1475"/>
        <end position="1485"/>
    </location>
</feature>
<dbReference type="InterPro" id="IPR018511">
    <property type="entry name" value="Hemolysin-typ_Ca-bd_CS"/>
</dbReference>
<dbReference type="GO" id="GO:0004035">
    <property type="term" value="F:alkaline phosphatase activity"/>
    <property type="evidence" value="ECO:0007669"/>
    <property type="project" value="UniProtKB-EC"/>
</dbReference>
<reference evidence="11" key="1">
    <citation type="submission" date="2016-04" db="EMBL/GenBank/DDBJ databases">
        <authorList>
            <person name="Tagini F."/>
        </authorList>
    </citation>
    <scope>NUCLEOTIDE SEQUENCE [LARGE SCALE GENOMIC DNA]</scope>
    <source>
        <strain evidence="11">CHUV0807</strain>
    </source>
</reference>
<keyword evidence="7" id="KW-0843">Virulence</keyword>
<name>A0A1C3H2G1_9GAMM</name>
<feature type="compositionally biased region" description="Low complexity" evidence="9">
    <location>
        <begin position="1660"/>
        <end position="1677"/>
    </location>
</feature>
<dbReference type="EC" id="3.1.3.1" evidence="10"/>
<keyword evidence="8" id="KW-0472">Membrane</keyword>
<keyword evidence="10" id="KW-0378">Hydrolase</keyword>
<evidence type="ECO:0000256" key="7">
    <source>
        <dbReference type="ARBA" id="ARBA00023026"/>
    </source>
</evidence>
<keyword evidence="6" id="KW-0106">Calcium</keyword>
<feature type="compositionally biased region" description="Basic and acidic residues" evidence="9">
    <location>
        <begin position="1131"/>
        <end position="1140"/>
    </location>
</feature>
<evidence type="ECO:0000256" key="3">
    <source>
        <dbReference type="ARBA" id="ARBA00022525"/>
    </source>
</evidence>
<dbReference type="Gene3D" id="2.150.10.10">
    <property type="entry name" value="Serralysin-like metalloprotease, C-terminal"/>
    <property type="match status" value="6"/>
</dbReference>
<evidence type="ECO:0000256" key="2">
    <source>
        <dbReference type="ARBA" id="ARBA00004613"/>
    </source>
</evidence>
<dbReference type="PANTHER" id="PTHR38340:SF1">
    <property type="entry name" value="S-LAYER PROTEIN"/>
    <property type="match status" value="1"/>
</dbReference>
<feature type="region of interest" description="Disordered" evidence="9">
    <location>
        <begin position="641"/>
        <end position="663"/>
    </location>
</feature>
<dbReference type="InterPro" id="IPR011049">
    <property type="entry name" value="Serralysin-like_metalloprot_C"/>
</dbReference>
<feature type="region of interest" description="Disordered" evidence="9">
    <location>
        <begin position="1660"/>
        <end position="1696"/>
    </location>
</feature>
<feature type="region of interest" description="Disordered" evidence="9">
    <location>
        <begin position="1499"/>
        <end position="1550"/>
    </location>
</feature>